<accession>E2B4T5</accession>
<feature type="domain" description="Pre-C2HC" evidence="1">
    <location>
        <begin position="51"/>
        <end position="119"/>
    </location>
</feature>
<dbReference type="EMBL" id="GL445603">
    <property type="protein sequence ID" value="EFN89295.1"/>
    <property type="molecule type" value="Genomic_DNA"/>
</dbReference>
<protein>
    <submittedName>
        <fullName evidence="2">Nucleic-acid-binding protein from transposon X-element</fullName>
    </submittedName>
</protein>
<gene>
    <name evidence="2" type="ORF">EAI_00093</name>
</gene>
<sequence>EQIKVQAKDPQIYRTITKELVARNTEFHTYKPKQDRSFRVVLKNMHSSTDMEELKQAINNHGHEVTNIWNVKQRVTKKPLPLFFVEIKPGSNNKEIYKIKTLLQCRIQFEAPRPKREIPQCTGCQRYGHTKSFCFRKPRCVKC</sequence>
<dbReference type="AlphaFoldDB" id="E2B4T5"/>
<evidence type="ECO:0000313" key="3">
    <source>
        <dbReference type="Proteomes" id="UP000008237"/>
    </source>
</evidence>
<evidence type="ECO:0000313" key="2">
    <source>
        <dbReference type="EMBL" id="EFN89295.1"/>
    </source>
</evidence>
<dbReference type="SMART" id="SM00596">
    <property type="entry name" value="PRE_C2HC"/>
    <property type="match status" value="1"/>
</dbReference>
<keyword evidence="3" id="KW-1185">Reference proteome</keyword>
<feature type="non-terminal residue" evidence="2">
    <location>
        <position position="143"/>
    </location>
</feature>
<dbReference type="InParanoid" id="E2B4T5"/>
<dbReference type="STRING" id="610380.E2B4T5"/>
<name>E2B4T5_HARSA</name>
<dbReference type="Pfam" id="PF07530">
    <property type="entry name" value="PRE_C2HC"/>
    <property type="match status" value="1"/>
</dbReference>
<feature type="non-terminal residue" evidence="2">
    <location>
        <position position="1"/>
    </location>
</feature>
<organism evidence="3">
    <name type="scientific">Harpegnathos saltator</name>
    <name type="common">Jerdon's jumping ant</name>
    <dbReference type="NCBI Taxonomy" id="610380"/>
    <lineage>
        <taxon>Eukaryota</taxon>
        <taxon>Metazoa</taxon>
        <taxon>Ecdysozoa</taxon>
        <taxon>Arthropoda</taxon>
        <taxon>Hexapoda</taxon>
        <taxon>Insecta</taxon>
        <taxon>Pterygota</taxon>
        <taxon>Neoptera</taxon>
        <taxon>Endopterygota</taxon>
        <taxon>Hymenoptera</taxon>
        <taxon>Apocrita</taxon>
        <taxon>Aculeata</taxon>
        <taxon>Formicoidea</taxon>
        <taxon>Formicidae</taxon>
        <taxon>Ponerinae</taxon>
        <taxon>Ponerini</taxon>
        <taxon>Harpegnathos</taxon>
    </lineage>
</organism>
<dbReference type="Proteomes" id="UP000008237">
    <property type="component" value="Unassembled WGS sequence"/>
</dbReference>
<proteinExistence type="predicted"/>
<evidence type="ECO:0000259" key="1">
    <source>
        <dbReference type="SMART" id="SM00596"/>
    </source>
</evidence>
<reference evidence="2 3" key="1">
    <citation type="journal article" date="2010" name="Science">
        <title>Genomic comparison of the ants Camponotus floridanus and Harpegnathos saltator.</title>
        <authorList>
            <person name="Bonasio R."/>
            <person name="Zhang G."/>
            <person name="Ye C."/>
            <person name="Mutti N.S."/>
            <person name="Fang X."/>
            <person name="Qin N."/>
            <person name="Donahue G."/>
            <person name="Yang P."/>
            <person name="Li Q."/>
            <person name="Li C."/>
            <person name="Zhang P."/>
            <person name="Huang Z."/>
            <person name="Berger S.L."/>
            <person name="Reinberg D."/>
            <person name="Wang J."/>
            <person name="Liebig J."/>
        </authorList>
    </citation>
    <scope>NUCLEOTIDE SEQUENCE [LARGE SCALE GENOMIC DNA]</scope>
    <source>
        <strain evidence="2 3">R22 G/1</strain>
    </source>
</reference>
<dbReference type="InterPro" id="IPR006579">
    <property type="entry name" value="Pre_C2HC_dom"/>
</dbReference>
<dbReference type="OMA" id="CKMAFRI"/>